<gene>
    <name evidence="2" type="ORF">JCGZ_06246</name>
</gene>
<dbReference type="PANTHER" id="PTHR36312">
    <property type="entry name" value="THIONIN-LIKE PROTEIN 1"/>
    <property type="match status" value="1"/>
</dbReference>
<dbReference type="PANTHER" id="PTHR36312:SF3">
    <property type="entry name" value="THIONIN-LIKE PROTEIN 2"/>
    <property type="match status" value="1"/>
</dbReference>
<dbReference type="Proteomes" id="UP000027138">
    <property type="component" value="Unassembled WGS sequence"/>
</dbReference>
<proteinExistence type="predicted"/>
<keyword evidence="3" id="KW-1185">Reference proteome</keyword>
<protein>
    <recommendedName>
        <fullName evidence="4">Thionin-like protein 2</fullName>
    </recommendedName>
</protein>
<keyword evidence="1" id="KW-0732">Signal</keyword>
<feature type="chain" id="PRO_5001639970" description="Thionin-like protein 2" evidence="1">
    <location>
        <begin position="29"/>
        <end position="117"/>
    </location>
</feature>
<name>A0A067KY57_JATCU</name>
<evidence type="ECO:0000256" key="1">
    <source>
        <dbReference type="SAM" id="SignalP"/>
    </source>
</evidence>
<dbReference type="EMBL" id="KK914415">
    <property type="protein sequence ID" value="KDP37190.1"/>
    <property type="molecule type" value="Genomic_DNA"/>
</dbReference>
<organism evidence="2 3">
    <name type="scientific">Jatropha curcas</name>
    <name type="common">Barbados nut</name>
    <dbReference type="NCBI Taxonomy" id="180498"/>
    <lineage>
        <taxon>Eukaryota</taxon>
        <taxon>Viridiplantae</taxon>
        <taxon>Streptophyta</taxon>
        <taxon>Embryophyta</taxon>
        <taxon>Tracheophyta</taxon>
        <taxon>Spermatophyta</taxon>
        <taxon>Magnoliopsida</taxon>
        <taxon>eudicotyledons</taxon>
        <taxon>Gunneridae</taxon>
        <taxon>Pentapetalae</taxon>
        <taxon>rosids</taxon>
        <taxon>fabids</taxon>
        <taxon>Malpighiales</taxon>
        <taxon>Euphorbiaceae</taxon>
        <taxon>Crotonoideae</taxon>
        <taxon>Jatropheae</taxon>
        <taxon>Jatropha</taxon>
    </lineage>
</organism>
<dbReference type="OrthoDB" id="1495565at2759"/>
<evidence type="ECO:0000313" key="3">
    <source>
        <dbReference type="Proteomes" id="UP000027138"/>
    </source>
</evidence>
<feature type="signal peptide" evidence="1">
    <location>
        <begin position="1"/>
        <end position="28"/>
    </location>
</feature>
<dbReference type="AlphaFoldDB" id="A0A067KY57"/>
<accession>A0A067KY57</accession>
<evidence type="ECO:0000313" key="2">
    <source>
        <dbReference type="EMBL" id="KDP37190.1"/>
    </source>
</evidence>
<dbReference type="InterPro" id="IPR038975">
    <property type="entry name" value="THNL"/>
</dbReference>
<sequence length="117" mass="12522">MEGIKGVKVTAIGMVVIILMILPGQVKAIDKCFPGCFFGCLTAIEKINPDGLIKNLIPCVQTCLKECLLHSTSSGFYYCNLGCSIDSCITNEIGDVVKMESCVKNCSTNSCNGFKGK</sequence>
<evidence type="ECO:0008006" key="4">
    <source>
        <dbReference type="Google" id="ProtNLM"/>
    </source>
</evidence>
<reference evidence="2 3" key="1">
    <citation type="journal article" date="2014" name="PLoS ONE">
        <title>Global Analysis of Gene Expression Profiles in Physic Nut (Jatropha curcas L.) Seedlings Exposed to Salt Stress.</title>
        <authorList>
            <person name="Zhang L."/>
            <person name="Zhang C."/>
            <person name="Wu P."/>
            <person name="Chen Y."/>
            <person name="Li M."/>
            <person name="Jiang H."/>
            <person name="Wu G."/>
        </authorList>
    </citation>
    <scope>NUCLEOTIDE SEQUENCE [LARGE SCALE GENOMIC DNA]</scope>
    <source>
        <strain evidence="3">cv. GZQX0401</strain>
        <tissue evidence="2">Young leaves</tissue>
    </source>
</reference>